<dbReference type="InterPro" id="IPR027408">
    <property type="entry name" value="PNPase/RNase_PH_dom_sf"/>
</dbReference>
<dbReference type="InterPro" id="IPR001247">
    <property type="entry name" value="ExoRNase_PH_dom1"/>
</dbReference>
<dbReference type="InterPro" id="IPR050080">
    <property type="entry name" value="RNase_PH"/>
</dbReference>
<evidence type="ECO:0000256" key="3">
    <source>
        <dbReference type="ARBA" id="ARBA00022552"/>
    </source>
</evidence>
<evidence type="ECO:0000256" key="2">
    <source>
        <dbReference type="ARBA" id="ARBA00006678"/>
    </source>
</evidence>
<dbReference type="CDD" id="cd11372">
    <property type="entry name" value="RNase_PH_RRP46"/>
    <property type="match status" value="1"/>
</dbReference>
<accession>A0A2S4W4R5</accession>
<dbReference type="GO" id="GO:0034475">
    <property type="term" value="P:U4 snRNA 3'-end processing"/>
    <property type="evidence" value="ECO:0007669"/>
    <property type="project" value="TreeGrafter"/>
</dbReference>
<dbReference type="PANTHER" id="PTHR11953">
    <property type="entry name" value="EXOSOME COMPLEX COMPONENT"/>
    <property type="match status" value="1"/>
</dbReference>
<dbReference type="SUPFAM" id="SSF54211">
    <property type="entry name" value="Ribosomal protein S5 domain 2-like"/>
    <property type="match status" value="1"/>
</dbReference>
<sequence length="315" mass="34188">TFNQAGTTMSIIRSDSRTEVDVRSLTMRMSILSRSDGSGQFSFGDLKALGAVTGPAEVRIRDEKPTEASIEVNVVPVCGLPGPQTKSLAHSIKQFFAPLILVKKYPRSLIQINLQTLSKPSDRWTNGFSTSSLEDVPVRLFDETQSVTEKAALINAASLALLDAGVGMRGCGFAVGVAIIPASVTKSNNNLDNDNSDHIVLDPNPTEESSAKSLHLIGLHFGHQFNTPSSDGLNVGHVTLCESNGNFSFDQLQTVLKYGSLATQQILEFVRRSCETVYQQHEPDQEENSNPSDPNSSAVNATNENRKKKKVKKTK</sequence>
<evidence type="ECO:0000256" key="5">
    <source>
        <dbReference type="ARBA" id="ARBA00023242"/>
    </source>
</evidence>
<keyword evidence="9" id="KW-1185">Reference proteome</keyword>
<evidence type="ECO:0000313" key="8">
    <source>
        <dbReference type="EMBL" id="POW16729.1"/>
    </source>
</evidence>
<feature type="compositionally biased region" description="Basic residues" evidence="6">
    <location>
        <begin position="306"/>
        <end position="315"/>
    </location>
</feature>
<feature type="non-terminal residue" evidence="8">
    <location>
        <position position="1"/>
    </location>
</feature>
<dbReference type="VEuPathDB" id="FungiDB:PSTT_01172"/>
<dbReference type="InterPro" id="IPR020568">
    <property type="entry name" value="Ribosomal_Su5_D2-typ_SF"/>
</dbReference>
<name>A0A2S4W4R5_9BASI</name>
<dbReference type="GO" id="GO:0003723">
    <property type="term" value="F:RNA binding"/>
    <property type="evidence" value="ECO:0007669"/>
    <property type="project" value="TreeGrafter"/>
</dbReference>
<keyword evidence="3" id="KW-0698">rRNA processing</keyword>
<comment type="similarity">
    <text evidence="2">Belongs to the RNase PH family.</text>
</comment>
<dbReference type="GO" id="GO:0006364">
    <property type="term" value="P:rRNA processing"/>
    <property type="evidence" value="ECO:0007669"/>
    <property type="project" value="UniProtKB-KW"/>
</dbReference>
<comment type="subcellular location">
    <subcellularLocation>
        <location evidence="1">Nucleus</location>
    </subcellularLocation>
</comment>
<dbReference type="InterPro" id="IPR036345">
    <property type="entry name" value="ExoRNase_PH_dom2_sf"/>
</dbReference>
<dbReference type="VEuPathDB" id="FungiDB:PSHT_09280"/>
<dbReference type="GO" id="GO:0071028">
    <property type="term" value="P:nuclear mRNA surveillance"/>
    <property type="evidence" value="ECO:0007669"/>
    <property type="project" value="TreeGrafter"/>
</dbReference>
<evidence type="ECO:0000259" key="7">
    <source>
        <dbReference type="Pfam" id="PF01138"/>
    </source>
</evidence>
<feature type="domain" description="Exoribonuclease phosphorolytic" evidence="7">
    <location>
        <begin position="22"/>
        <end position="166"/>
    </location>
</feature>
<feature type="region of interest" description="Disordered" evidence="6">
    <location>
        <begin position="278"/>
        <end position="315"/>
    </location>
</feature>
<dbReference type="PANTHER" id="PTHR11953:SF1">
    <property type="entry name" value="EXOSOME COMPLEX COMPONENT RRP46"/>
    <property type="match status" value="1"/>
</dbReference>
<gene>
    <name evidence="8" type="ORF">PSTT_01172</name>
</gene>
<comment type="caution">
    <text evidence="8">The sequence shown here is derived from an EMBL/GenBank/DDBJ whole genome shotgun (WGS) entry which is preliminary data.</text>
</comment>
<proteinExistence type="inferred from homology"/>
<dbReference type="Proteomes" id="UP000239156">
    <property type="component" value="Unassembled WGS sequence"/>
</dbReference>
<dbReference type="EMBL" id="PKSL01000006">
    <property type="protein sequence ID" value="POW16729.1"/>
    <property type="molecule type" value="Genomic_DNA"/>
</dbReference>
<dbReference type="GO" id="GO:0005730">
    <property type="term" value="C:nucleolus"/>
    <property type="evidence" value="ECO:0007669"/>
    <property type="project" value="TreeGrafter"/>
</dbReference>
<protein>
    <recommendedName>
        <fullName evidence="7">Exoribonuclease phosphorolytic domain-containing protein</fullName>
    </recommendedName>
</protein>
<dbReference type="AlphaFoldDB" id="A0A2S4W4R5"/>
<dbReference type="GO" id="GO:0000176">
    <property type="term" value="C:nuclear exosome (RNase complex)"/>
    <property type="evidence" value="ECO:0007669"/>
    <property type="project" value="UniProtKB-ARBA"/>
</dbReference>
<dbReference type="GO" id="GO:0000177">
    <property type="term" value="C:cytoplasmic exosome (RNase complex)"/>
    <property type="evidence" value="ECO:0007669"/>
    <property type="project" value="TreeGrafter"/>
</dbReference>
<dbReference type="Pfam" id="PF01138">
    <property type="entry name" value="RNase_PH"/>
    <property type="match status" value="1"/>
</dbReference>
<evidence type="ECO:0000256" key="6">
    <source>
        <dbReference type="SAM" id="MobiDB-lite"/>
    </source>
</evidence>
<feature type="compositionally biased region" description="Low complexity" evidence="6">
    <location>
        <begin position="288"/>
        <end position="301"/>
    </location>
</feature>
<evidence type="ECO:0000256" key="4">
    <source>
        <dbReference type="ARBA" id="ARBA00022835"/>
    </source>
</evidence>
<keyword evidence="5" id="KW-0539">Nucleus</keyword>
<dbReference type="SUPFAM" id="SSF55666">
    <property type="entry name" value="Ribonuclease PH domain 2-like"/>
    <property type="match status" value="1"/>
</dbReference>
<evidence type="ECO:0000313" key="9">
    <source>
        <dbReference type="Proteomes" id="UP000239156"/>
    </source>
</evidence>
<evidence type="ECO:0000256" key="1">
    <source>
        <dbReference type="ARBA" id="ARBA00004123"/>
    </source>
</evidence>
<keyword evidence="4" id="KW-0271">Exosome</keyword>
<organism evidence="8 9">
    <name type="scientific">Puccinia striiformis</name>
    <dbReference type="NCBI Taxonomy" id="27350"/>
    <lineage>
        <taxon>Eukaryota</taxon>
        <taxon>Fungi</taxon>
        <taxon>Dikarya</taxon>
        <taxon>Basidiomycota</taxon>
        <taxon>Pucciniomycotina</taxon>
        <taxon>Pucciniomycetes</taxon>
        <taxon>Pucciniales</taxon>
        <taxon>Pucciniaceae</taxon>
        <taxon>Puccinia</taxon>
    </lineage>
</organism>
<dbReference type="Gene3D" id="3.30.230.70">
    <property type="entry name" value="GHMP Kinase, N-terminal domain"/>
    <property type="match status" value="1"/>
</dbReference>
<dbReference type="GO" id="GO:0071051">
    <property type="term" value="P:poly(A)-dependent snoRNA 3'-end processing"/>
    <property type="evidence" value="ECO:0007669"/>
    <property type="project" value="TreeGrafter"/>
</dbReference>
<reference evidence="8" key="1">
    <citation type="submission" date="2017-12" db="EMBL/GenBank/DDBJ databases">
        <title>Gene loss provides genomic basis for host adaptation in cereal stripe rust fungi.</title>
        <authorList>
            <person name="Xia C."/>
        </authorList>
    </citation>
    <scope>NUCLEOTIDE SEQUENCE [LARGE SCALE GENOMIC DNA]</scope>
    <source>
        <strain evidence="8">93-210</strain>
    </source>
</reference>
<dbReference type="GO" id="GO:0016075">
    <property type="term" value="P:rRNA catabolic process"/>
    <property type="evidence" value="ECO:0007669"/>
    <property type="project" value="TreeGrafter"/>
</dbReference>